<dbReference type="Gene3D" id="3.50.50.60">
    <property type="entry name" value="FAD/NAD(P)-binding domain"/>
    <property type="match status" value="2"/>
</dbReference>
<comment type="cofactor">
    <cofactor evidence="12 14">
        <name>FAD</name>
        <dbReference type="ChEBI" id="CHEBI:57692"/>
    </cofactor>
    <text evidence="12 14">Binds 1 FAD per subunit.</text>
</comment>
<keyword evidence="5 12" id="KW-0274">FAD</keyword>
<dbReference type="InterPro" id="IPR023753">
    <property type="entry name" value="FAD/NAD-binding_dom"/>
</dbReference>
<feature type="binding site" evidence="12">
    <location>
        <position position="274"/>
    </location>
    <ligand>
        <name>NAD(+)</name>
        <dbReference type="ChEBI" id="CHEBI:57540"/>
    </ligand>
</feature>
<protein>
    <recommendedName>
        <fullName evidence="3 14">Dihydrolipoyl dehydrogenase</fullName>
        <ecNumber evidence="2 14">1.8.1.4</ecNumber>
    </recommendedName>
</protein>
<dbReference type="GO" id="GO:0004148">
    <property type="term" value="F:dihydrolipoyl dehydrogenase (NADH) activity"/>
    <property type="evidence" value="ECO:0007669"/>
    <property type="project" value="UniProtKB-EC"/>
</dbReference>
<organism evidence="17 18">
    <name type="scientific">Acidimicrobium ferrooxidans (strain DSM 10331 / JCM 15462 / NBRC 103882 / ICP)</name>
    <dbReference type="NCBI Taxonomy" id="525909"/>
    <lineage>
        <taxon>Bacteria</taxon>
        <taxon>Bacillati</taxon>
        <taxon>Actinomycetota</taxon>
        <taxon>Acidimicrobiia</taxon>
        <taxon>Acidimicrobiales</taxon>
        <taxon>Acidimicrobiaceae</taxon>
        <taxon>Acidimicrobium</taxon>
    </lineage>
</organism>
<dbReference type="GO" id="GO:0050660">
    <property type="term" value="F:flavin adenine dinucleotide binding"/>
    <property type="evidence" value="ECO:0007669"/>
    <property type="project" value="InterPro"/>
</dbReference>
<keyword evidence="8" id="KW-1015">Disulfide bond</keyword>
<dbReference type="eggNOG" id="COG1249">
    <property type="taxonomic scope" value="Bacteria"/>
</dbReference>
<feature type="binding site" evidence="12">
    <location>
        <begin position="321"/>
        <end position="324"/>
    </location>
    <ligand>
        <name>FAD</name>
        <dbReference type="ChEBI" id="CHEBI:57692"/>
    </ligand>
</feature>
<dbReference type="PANTHER" id="PTHR22912:SF160">
    <property type="entry name" value="DIHYDROLIPOYL DEHYDROGENASE"/>
    <property type="match status" value="1"/>
</dbReference>
<evidence type="ECO:0000256" key="3">
    <source>
        <dbReference type="ARBA" id="ARBA00016961"/>
    </source>
</evidence>
<evidence type="ECO:0000256" key="4">
    <source>
        <dbReference type="ARBA" id="ARBA00022630"/>
    </source>
</evidence>
<dbReference type="RefSeq" id="WP_015798261.1">
    <property type="nucleotide sequence ID" value="NC_013124.1"/>
</dbReference>
<dbReference type="PIRSF" id="PIRSF000350">
    <property type="entry name" value="Mercury_reductase_MerA"/>
    <property type="match status" value="1"/>
</dbReference>
<evidence type="ECO:0000256" key="6">
    <source>
        <dbReference type="ARBA" id="ARBA00023002"/>
    </source>
</evidence>
<keyword evidence="12" id="KW-0547">Nucleotide-binding</keyword>
<evidence type="ECO:0000256" key="12">
    <source>
        <dbReference type="PIRSR" id="PIRSR000350-3"/>
    </source>
</evidence>
<evidence type="ECO:0000256" key="14">
    <source>
        <dbReference type="RuleBase" id="RU003692"/>
    </source>
</evidence>
<evidence type="ECO:0000259" key="16">
    <source>
        <dbReference type="Pfam" id="PF07992"/>
    </source>
</evidence>
<dbReference type="InterPro" id="IPR012999">
    <property type="entry name" value="Pyr_OxRdtase_I_AS"/>
</dbReference>
<dbReference type="EMBL" id="CP001631">
    <property type="protein sequence ID" value="ACU53772.1"/>
    <property type="molecule type" value="Genomic_DNA"/>
</dbReference>
<dbReference type="HOGENOM" id="CLU_016755_0_3_11"/>
<comment type="catalytic activity">
    <reaction evidence="10 14">
        <text>N(6)-[(R)-dihydrolipoyl]-L-lysyl-[protein] + NAD(+) = N(6)-[(R)-lipoyl]-L-lysyl-[protein] + NADH + H(+)</text>
        <dbReference type="Rhea" id="RHEA:15045"/>
        <dbReference type="Rhea" id="RHEA-COMP:10474"/>
        <dbReference type="Rhea" id="RHEA-COMP:10475"/>
        <dbReference type="ChEBI" id="CHEBI:15378"/>
        <dbReference type="ChEBI" id="CHEBI:57540"/>
        <dbReference type="ChEBI" id="CHEBI:57945"/>
        <dbReference type="ChEBI" id="CHEBI:83099"/>
        <dbReference type="ChEBI" id="CHEBI:83100"/>
        <dbReference type="EC" id="1.8.1.4"/>
    </reaction>
</comment>
<evidence type="ECO:0000256" key="7">
    <source>
        <dbReference type="ARBA" id="ARBA00023027"/>
    </source>
</evidence>
<evidence type="ECO:0000256" key="11">
    <source>
        <dbReference type="PIRSR" id="PIRSR000350-2"/>
    </source>
</evidence>
<evidence type="ECO:0000256" key="13">
    <source>
        <dbReference type="PIRSR" id="PIRSR000350-4"/>
    </source>
</evidence>
<keyword evidence="6 14" id="KW-0560">Oxidoreductase</keyword>
<feature type="disulfide bond" description="Redox-active" evidence="13">
    <location>
        <begin position="47"/>
        <end position="52"/>
    </location>
</feature>
<dbReference type="Pfam" id="PF02852">
    <property type="entry name" value="Pyr_redox_dim"/>
    <property type="match status" value="1"/>
</dbReference>
<feature type="domain" description="FAD/NAD(P)-binding" evidence="16">
    <location>
        <begin position="11"/>
        <end position="329"/>
    </location>
</feature>
<gene>
    <name evidence="17" type="ordered locus">Afer_0826</name>
</gene>
<accession>C7LYG4</accession>
<evidence type="ECO:0000313" key="17">
    <source>
        <dbReference type="EMBL" id="ACU53772.1"/>
    </source>
</evidence>
<dbReference type="Proteomes" id="UP000000771">
    <property type="component" value="Chromosome"/>
</dbReference>
<keyword evidence="9 14" id="KW-0676">Redox-active center</keyword>
<proteinExistence type="inferred from homology"/>
<evidence type="ECO:0000256" key="8">
    <source>
        <dbReference type="ARBA" id="ARBA00023157"/>
    </source>
</evidence>
<feature type="binding site" evidence="12">
    <location>
        <position position="56"/>
    </location>
    <ligand>
        <name>FAD</name>
        <dbReference type="ChEBI" id="CHEBI:57692"/>
    </ligand>
</feature>
<feature type="active site" description="Proton acceptor" evidence="11">
    <location>
        <position position="446"/>
    </location>
</feature>
<dbReference type="PANTHER" id="PTHR22912">
    <property type="entry name" value="DISULFIDE OXIDOREDUCTASE"/>
    <property type="match status" value="1"/>
</dbReference>
<dbReference type="InterPro" id="IPR004099">
    <property type="entry name" value="Pyr_nucl-diS_OxRdtase_dimer"/>
</dbReference>
<evidence type="ECO:0000256" key="2">
    <source>
        <dbReference type="ARBA" id="ARBA00012608"/>
    </source>
</evidence>
<dbReference type="PROSITE" id="PS00076">
    <property type="entry name" value="PYRIDINE_REDOX_1"/>
    <property type="match status" value="1"/>
</dbReference>
<evidence type="ECO:0000259" key="15">
    <source>
        <dbReference type="Pfam" id="PF02852"/>
    </source>
</evidence>
<evidence type="ECO:0000256" key="5">
    <source>
        <dbReference type="ARBA" id="ARBA00022827"/>
    </source>
</evidence>
<evidence type="ECO:0000313" key="18">
    <source>
        <dbReference type="Proteomes" id="UP000000771"/>
    </source>
</evidence>
<dbReference type="PRINTS" id="PR00411">
    <property type="entry name" value="PNDRDTASEI"/>
</dbReference>
<reference evidence="17 18" key="1">
    <citation type="journal article" date="2009" name="Stand. Genomic Sci.">
        <title>Complete genome sequence of Acidimicrobium ferrooxidans type strain (ICP).</title>
        <authorList>
            <person name="Clum A."/>
            <person name="Nolan M."/>
            <person name="Lang E."/>
            <person name="Glavina Del Rio T."/>
            <person name="Tice H."/>
            <person name="Copeland A."/>
            <person name="Cheng J.F."/>
            <person name="Lucas S."/>
            <person name="Chen F."/>
            <person name="Bruce D."/>
            <person name="Goodwin L."/>
            <person name="Pitluck S."/>
            <person name="Ivanova N."/>
            <person name="Mavrommatis K."/>
            <person name="Mikhailova N."/>
            <person name="Pati A."/>
            <person name="Chen A."/>
            <person name="Palaniappan K."/>
            <person name="Goker M."/>
            <person name="Spring S."/>
            <person name="Land M."/>
            <person name="Hauser L."/>
            <person name="Chang Y.J."/>
            <person name="Jeffries C.C."/>
            <person name="Chain P."/>
            <person name="Bristow J."/>
            <person name="Eisen J.A."/>
            <person name="Markowitz V."/>
            <person name="Hugenholtz P."/>
            <person name="Kyrpides N.C."/>
            <person name="Klenk H.P."/>
            <person name="Lapidus A."/>
        </authorList>
    </citation>
    <scope>NUCLEOTIDE SEQUENCE [LARGE SCALE GENOMIC DNA]</scope>
    <source>
        <strain evidence="18">DSM 10331 / JCM 15462 / NBRC 103882 / ICP</strain>
    </source>
</reference>
<sequence length="476" mass="49172">MVVGELIETVDLLVVGGGPGGYTAALRAAQLGRDVVLVEEGAIGGVCLNVGCIPSKALIETSRAWHGLGELAERGVMVADASLDRARVRQSVEAARDRLTGGVAQLLKAAGVEVVEGRAAFVGANHARVQSAHEATQVQFRQAVVATGSAARRVPGLEVDHEHILDSTDLLFRDAPIERLIVVGGGYIGLELGAAWARLGAKVTIVEAMDDVLMGAEPEVRRALRDGLGRLGVEVRTRAVVSSVEAVADGVVVGIEQGAGVDKLAADVVAVVVGREPRLEPELGLEAAGVAVADGRVVVDVARRTTNPAIFAIGDITPGPMLAHKAYLEAKVAAEAASGHPSGFDARVIPAVVFAEPEAAWAGLGEAEARARYGSIVVGRFPYRANGRAVAVGSTWGEVKVIARADGEVVGVWIVGADASNLISEAALAIEMGATLDDIALTIHPHPTLSEMLPEAAEVGLGRPTHIIVRTQSGGR</sequence>
<feature type="binding site" evidence="12">
    <location>
        <position position="315"/>
    </location>
    <ligand>
        <name>FAD</name>
        <dbReference type="ChEBI" id="CHEBI:57692"/>
    </ligand>
</feature>
<dbReference type="InterPro" id="IPR050151">
    <property type="entry name" value="Class-I_Pyr_Nuc-Dis_Oxidored"/>
</dbReference>
<feature type="binding site" evidence="12">
    <location>
        <begin position="147"/>
        <end position="149"/>
    </location>
    <ligand>
        <name>FAD</name>
        <dbReference type="ChEBI" id="CHEBI:57692"/>
    </ligand>
</feature>
<evidence type="ECO:0000256" key="10">
    <source>
        <dbReference type="ARBA" id="ARBA00049187"/>
    </source>
</evidence>
<name>C7LYG4_ACIFD</name>
<dbReference type="SUPFAM" id="SSF51905">
    <property type="entry name" value="FAD/NAD(P)-binding domain"/>
    <property type="match status" value="1"/>
</dbReference>
<dbReference type="OrthoDB" id="4763248at2"/>
<dbReference type="EC" id="1.8.1.4" evidence="2 14"/>
<dbReference type="Pfam" id="PF07992">
    <property type="entry name" value="Pyr_redox_2"/>
    <property type="match status" value="1"/>
</dbReference>
<dbReference type="InterPro" id="IPR036188">
    <property type="entry name" value="FAD/NAD-bd_sf"/>
</dbReference>
<dbReference type="Gene3D" id="3.30.390.30">
    <property type="match status" value="1"/>
</dbReference>
<feature type="binding site" evidence="12">
    <location>
        <begin position="184"/>
        <end position="191"/>
    </location>
    <ligand>
        <name>NAD(+)</name>
        <dbReference type="ChEBI" id="CHEBI:57540"/>
    </ligand>
</feature>
<keyword evidence="18" id="KW-1185">Reference proteome</keyword>
<dbReference type="InterPro" id="IPR016156">
    <property type="entry name" value="FAD/NAD-linked_Rdtase_dimer_sf"/>
</dbReference>
<dbReference type="FunFam" id="3.30.390.30:FF:000001">
    <property type="entry name" value="Dihydrolipoyl dehydrogenase"/>
    <property type="match status" value="1"/>
</dbReference>
<evidence type="ECO:0000256" key="9">
    <source>
        <dbReference type="ARBA" id="ARBA00023284"/>
    </source>
</evidence>
<dbReference type="NCBIfam" id="TIGR01350">
    <property type="entry name" value="lipoamide_DH"/>
    <property type="match status" value="1"/>
</dbReference>
<comment type="miscellaneous">
    <text evidence="14">The active site is a redox-active disulfide bond.</text>
</comment>
<dbReference type="SUPFAM" id="SSF55424">
    <property type="entry name" value="FAD/NAD-linked reductases, dimerisation (C-terminal) domain"/>
    <property type="match status" value="1"/>
</dbReference>
<dbReference type="InterPro" id="IPR006258">
    <property type="entry name" value="Lipoamide_DH"/>
</dbReference>
<evidence type="ECO:0000256" key="1">
    <source>
        <dbReference type="ARBA" id="ARBA00007532"/>
    </source>
</evidence>
<dbReference type="InterPro" id="IPR001100">
    <property type="entry name" value="Pyr_nuc-diS_OxRdtase"/>
</dbReference>
<feature type="binding site" evidence="12">
    <location>
        <position position="207"/>
    </location>
    <ligand>
        <name>NAD(+)</name>
        <dbReference type="ChEBI" id="CHEBI:57540"/>
    </ligand>
</feature>
<comment type="similarity">
    <text evidence="1 14">Belongs to the class-I pyridine nucleotide-disulfide oxidoreductase family.</text>
</comment>
<dbReference type="GO" id="GO:0006103">
    <property type="term" value="P:2-oxoglutarate metabolic process"/>
    <property type="evidence" value="ECO:0007669"/>
    <property type="project" value="TreeGrafter"/>
</dbReference>
<dbReference type="AlphaFoldDB" id="C7LYG4"/>
<dbReference type="KEGG" id="afo:Afer_0826"/>
<feature type="domain" description="Pyridine nucleotide-disulphide oxidoreductase dimerisation" evidence="15">
    <location>
        <begin position="349"/>
        <end position="457"/>
    </location>
</feature>
<keyword evidence="7 12" id="KW-0520">NAD</keyword>
<keyword evidence="4 14" id="KW-0285">Flavoprotein</keyword>
<dbReference type="PRINTS" id="PR00368">
    <property type="entry name" value="FADPNR"/>
</dbReference>
<dbReference type="STRING" id="525909.Afer_0826"/>